<dbReference type="EMBL" id="JBHRYF010000001">
    <property type="protein sequence ID" value="MFC3658912.1"/>
    <property type="molecule type" value="Genomic_DNA"/>
</dbReference>
<gene>
    <name evidence="3" type="ORF">ACFOM9_02315</name>
</gene>
<dbReference type="InterPro" id="IPR046519">
    <property type="entry name" value="X-Tfes_XVIPCD"/>
</dbReference>
<proteinExistence type="predicted"/>
<dbReference type="Gene3D" id="3.40.50.1820">
    <property type="entry name" value="alpha/beta hydrolase"/>
    <property type="match status" value="1"/>
</dbReference>
<sequence>MSDLDDTLLPVAPASDFAALVRGRQPLPIDLELPILLQDSYATADMRRGTQASAIELPGSWMRLNDGDVRAIGINPTLLHNARSGFDASFYRDASGRVVLAFTGTDEGRDWKHNFGQGLGLDDRQYNQAIVLGRRAKEKLGNNVVFSGHSLGGGLAAAAAMVVDAPAVTFNAAGVHGKTLERQGFDAEALKREAEQGLIRSYRVENEILTHLQEDSIPLKWAMPDAPGHEIVLADPDPLSFFERLVPGKMLMHRVDLHFIEAVMQAQDLAQLRERERAQGVAPSTIGAGGSTSNRLLDDAVGGLAPQRRQLDLGDNERFFNAAASVAVRARIDGLERIDHVVASGDGGRVFAVQGAIQDPAHRRSQVDVEQASHVPARQSAALLREEDVRQQGHAQQTEERQLRAAMAY</sequence>
<evidence type="ECO:0000313" key="4">
    <source>
        <dbReference type="Proteomes" id="UP001595724"/>
    </source>
</evidence>
<comment type="caution">
    <text evidence="3">The sequence shown here is derived from an EMBL/GenBank/DDBJ whole genome shotgun (WGS) entry which is preliminary data.</text>
</comment>
<dbReference type="InterPro" id="IPR029058">
    <property type="entry name" value="AB_hydrolase_fold"/>
</dbReference>
<feature type="domain" description="X-Tfes XVIPCD" evidence="2">
    <location>
        <begin position="314"/>
        <end position="382"/>
    </location>
</feature>
<reference evidence="4" key="1">
    <citation type="journal article" date="2019" name="Int. J. Syst. Evol. Microbiol.">
        <title>The Global Catalogue of Microorganisms (GCM) 10K type strain sequencing project: providing services to taxonomists for standard genome sequencing and annotation.</title>
        <authorList>
            <consortium name="The Broad Institute Genomics Platform"/>
            <consortium name="The Broad Institute Genome Sequencing Center for Infectious Disease"/>
            <person name="Wu L."/>
            <person name="Ma J."/>
        </authorList>
    </citation>
    <scope>NUCLEOTIDE SEQUENCE [LARGE SCALE GENOMIC DNA]</scope>
    <source>
        <strain evidence="4">KCTC 42211</strain>
    </source>
</reference>
<organism evidence="3 4">
    <name type="scientific">Luteimonas notoginsengisoli</name>
    <dbReference type="NCBI Taxonomy" id="1578200"/>
    <lineage>
        <taxon>Bacteria</taxon>
        <taxon>Pseudomonadati</taxon>
        <taxon>Pseudomonadota</taxon>
        <taxon>Gammaproteobacteria</taxon>
        <taxon>Lysobacterales</taxon>
        <taxon>Lysobacteraceae</taxon>
        <taxon>Luteimonas</taxon>
    </lineage>
</organism>
<dbReference type="SUPFAM" id="SSF53474">
    <property type="entry name" value="alpha/beta-Hydrolases"/>
    <property type="match status" value="1"/>
</dbReference>
<evidence type="ECO:0000256" key="1">
    <source>
        <dbReference type="SAM" id="MobiDB-lite"/>
    </source>
</evidence>
<feature type="compositionally biased region" description="Basic and acidic residues" evidence="1">
    <location>
        <begin position="389"/>
        <end position="403"/>
    </location>
</feature>
<keyword evidence="4" id="KW-1185">Reference proteome</keyword>
<evidence type="ECO:0000259" key="2">
    <source>
        <dbReference type="Pfam" id="PF20410"/>
    </source>
</evidence>
<feature type="region of interest" description="Disordered" evidence="1">
    <location>
        <begin position="389"/>
        <end position="409"/>
    </location>
</feature>
<dbReference type="Proteomes" id="UP001595724">
    <property type="component" value="Unassembled WGS sequence"/>
</dbReference>
<dbReference type="RefSeq" id="WP_386705802.1">
    <property type="nucleotide sequence ID" value="NZ_JBHRYF010000001.1"/>
</dbReference>
<protein>
    <submittedName>
        <fullName evidence="3">XVIPCD domain-containing protein</fullName>
    </submittedName>
</protein>
<dbReference type="Pfam" id="PF26363">
    <property type="entry name" value="Phospholipase-like"/>
    <property type="match status" value="1"/>
</dbReference>
<name>A0ABV7URH7_9GAMM</name>
<evidence type="ECO:0000313" key="3">
    <source>
        <dbReference type="EMBL" id="MFC3658912.1"/>
    </source>
</evidence>
<accession>A0ABV7URH7</accession>
<dbReference type="Pfam" id="PF20410">
    <property type="entry name" value="X-Tfes_XVIPCD"/>
    <property type="match status" value="1"/>
</dbReference>